<comment type="caution">
    <text evidence="1">The sequence shown here is derived from an EMBL/GenBank/DDBJ whole genome shotgun (WGS) entry which is preliminary data.</text>
</comment>
<protein>
    <submittedName>
        <fullName evidence="1">Uncharacterized protein</fullName>
    </submittedName>
</protein>
<reference evidence="1 2" key="1">
    <citation type="submission" date="2018-05" db="EMBL/GenBank/DDBJ databases">
        <title>Genomic Encyclopedia of Type Strains, Phase IV (KMG-IV): sequencing the most valuable type-strain genomes for metagenomic binning, comparative biology and taxonomic classification.</title>
        <authorList>
            <person name="Goeker M."/>
        </authorList>
    </citation>
    <scope>NUCLEOTIDE SEQUENCE [LARGE SCALE GENOMIC DNA]</scope>
    <source>
        <strain evidence="1 2">DSM 103371</strain>
    </source>
</reference>
<organism evidence="1 2">
    <name type="scientific">Silicimonas algicola</name>
    <dbReference type="NCBI Taxonomy" id="1826607"/>
    <lineage>
        <taxon>Bacteria</taxon>
        <taxon>Pseudomonadati</taxon>
        <taxon>Pseudomonadota</taxon>
        <taxon>Alphaproteobacteria</taxon>
        <taxon>Rhodobacterales</taxon>
        <taxon>Paracoccaceae</taxon>
    </lineage>
</organism>
<dbReference type="EMBL" id="QGGV01000002">
    <property type="protein sequence ID" value="PWK57586.1"/>
    <property type="molecule type" value="Genomic_DNA"/>
</dbReference>
<sequence>MQQHDDLPVGKNRDRWGIRGKKTHLADIASKGIKESRLRNVEATEIQRVWENTALRAEYREVMKLFYLSLLEDEQVRV</sequence>
<gene>
    <name evidence="1" type="ORF">C8D95_102231</name>
</gene>
<name>A0A316GC63_9RHOB</name>
<dbReference type="Proteomes" id="UP000245390">
    <property type="component" value="Unassembled WGS sequence"/>
</dbReference>
<proteinExistence type="predicted"/>
<keyword evidence="2" id="KW-1185">Reference proteome</keyword>
<dbReference type="AlphaFoldDB" id="A0A316GC63"/>
<evidence type="ECO:0000313" key="1">
    <source>
        <dbReference type="EMBL" id="PWK57586.1"/>
    </source>
</evidence>
<evidence type="ECO:0000313" key="2">
    <source>
        <dbReference type="Proteomes" id="UP000245390"/>
    </source>
</evidence>
<accession>A0A316GC63</accession>